<comment type="caution">
    <text evidence="1">The sequence shown here is derived from an EMBL/GenBank/DDBJ whole genome shotgun (WGS) entry which is preliminary data.</text>
</comment>
<evidence type="ECO:0000313" key="2">
    <source>
        <dbReference type="Proteomes" id="UP001162992"/>
    </source>
</evidence>
<reference evidence="2" key="1">
    <citation type="journal article" date="2024" name="Proc. Natl. Acad. Sci. U.S.A.">
        <title>Extraordinary preservation of gene collinearity over three hundred million years revealed in homosporous lycophytes.</title>
        <authorList>
            <person name="Li C."/>
            <person name="Wickell D."/>
            <person name="Kuo L.Y."/>
            <person name="Chen X."/>
            <person name="Nie B."/>
            <person name="Liao X."/>
            <person name="Peng D."/>
            <person name="Ji J."/>
            <person name="Jenkins J."/>
            <person name="Williams M."/>
            <person name="Shu S."/>
            <person name="Plott C."/>
            <person name="Barry K."/>
            <person name="Rajasekar S."/>
            <person name="Grimwood J."/>
            <person name="Han X."/>
            <person name="Sun S."/>
            <person name="Hou Z."/>
            <person name="He W."/>
            <person name="Dai G."/>
            <person name="Sun C."/>
            <person name="Schmutz J."/>
            <person name="Leebens-Mack J.H."/>
            <person name="Li F.W."/>
            <person name="Wang L."/>
        </authorList>
    </citation>
    <scope>NUCLEOTIDE SEQUENCE [LARGE SCALE GENOMIC DNA]</scope>
    <source>
        <strain evidence="2">cv. PW_Plant_1</strain>
    </source>
</reference>
<protein>
    <submittedName>
        <fullName evidence="1">Uncharacterized protein</fullName>
    </submittedName>
</protein>
<gene>
    <name evidence="1" type="ORF">O6H91_09G121700</name>
</gene>
<keyword evidence="2" id="KW-1185">Reference proteome</keyword>
<evidence type="ECO:0000313" key="1">
    <source>
        <dbReference type="EMBL" id="KAJ7545473.1"/>
    </source>
</evidence>
<sequence>MEKWGYGHEKGNERTTTPKTCGIHISKARQKPVSKSLRSCLMLPVGRIFRYLKTGRYAKRISATAPIYLTAVLEYLVAEMLEVAGYACIDHKRKRIITRHIMLGVRCDDELGNLLARVTFAQSGVQPKIHRELLPKRLQNLEGLDAENQTKLFIPIL</sequence>
<proteinExistence type="predicted"/>
<accession>A0ACC2CTU8</accession>
<dbReference type="Proteomes" id="UP001162992">
    <property type="component" value="Chromosome 9"/>
</dbReference>
<name>A0ACC2CTU8_DIPCM</name>
<organism evidence="1 2">
    <name type="scientific">Diphasiastrum complanatum</name>
    <name type="common">Issler's clubmoss</name>
    <name type="synonym">Lycopodium complanatum</name>
    <dbReference type="NCBI Taxonomy" id="34168"/>
    <lineage>
        <taxon>Eukaryota</taxon>
        <taxon>Viridiplantae</taxon>
        <taxon>Streptophyta</taxon>
        <taxon>Embryophyta</taxon>
        <taxon>Tracheophyta</taxon>
        <taxon>Lycopodiopsida</taxon>
        <taxon>Lycopodiales</taxon>
        <taxon>Lycopodiaceae</taxon>
        <taxon>Lycopodioideae</taxon>
        <taxon>Diphasiastrum</taxon>
    </lineage>
</organism>
<dbReference type="EMBL" id="CM055100">
    <property type="protein sequence ID" value="KAJ7545473.1"/>
    <property type="molecule type" value="Genomic_DNA"/>
</dbReference>